<dbReference type="Proteomes" id="UP000004699">
    <property type="component" value="Unassembled WGS sequence"/>
</dbReference>
<accession>B8KWZ2</accession>
<dbReference type="STRING" id="565045.NOR51B_2217"/>
<dbReference type="OrthoDB" id="5763254at2"/>
<dbReference type="HOGENOM" id="CLU_038348_0_0_6"/>
<keyword evidence="1" id="KW-0732">Signal</keyword>
<dbReference type="AlphaFoldDB" id="B8KWZ2"/>
<sequence length="576" mass="60599">MKNFSKYGVSAAVAAVAAASVNAAVISPNDLGDAAIIPYYNVNDNYNTGFNITNTSAKTQVVKFRFRRGTDSADALDFNIIMSPYDVWNASIALDGDDIRLTTNDNSCTAPLSVQANGGVTVPDAGINFRENAEEGYIEIIGMGTLLDESLPMGVNAKHQADGEPLDCATVEKNFFRLDGPAGPVQNSTPATEIVGPDATTLGLDVPAVLALNKTINGVHNSSATSNGEGTGSVNVFTGTEDVLKVQYFVRNRVTGLEVGDNAVHLSGFSEKPMMTNQQLLGFSNGDLQFDPFNFELPNLNQGAYFNEAAGGAATRRFAAHSGWDGTGPVDVLADPINGYLYQEVRVALGATAIINSWGARDLADATVNSDWVVTMPGQYAMTDAICAAYALFDGTTKTCDEDWDDDKNDLPVVLNIDYWDREEDQITVAGGGLSVSPGGTGTSNTTLPNEVNVIVWAQEDDADGVLGSQDDLKFVFNVADSGFDAGWAKLDVKADSGGSSVFLIGASATPLAAGATIVPATDAEANSGAGTETSYGQYSMVSGAVPIIGSAYWERNFGNNAAANYGRTIEHSYEN</sequence>
<name>B8KWZ2_9GAMM</name>
<dbReference type="RefSeq" id="WP_009021011.1">
    <property type="nucleotide sequence ID" value="NZ_DS999411.1"/>
</dbReference>
<reference evidence="3" key="1">
    <citation type="journal article" date="2013" name="BMC Microbiol.">
        <title>Taxonomy and evolution of bacteriochlorophyll a-containing members of the OM60/NOR5 clade of marine gammaproteobacteria: description of Luminiphilus syltensis gen. nov., sp. nov., reclassification of Haliea rubra as Pseudohaliea rubra gen. nov., comb. nov., and emendation of Chromatocurvus halotolerans.</title>
        <authorList>
            <person name="Spring S."/>
            <person name="Riedel T."/>
            <person name="Sproer C."/>
            <person name="Yan S."/>
            <person name="Harder J."/>
            <person name="Fuchs B.M."/>
        </authorList>
    </citation>
    <scope>NUCLEOTIDE SEQUENCE [LARGE SCALE GENOMIC DNA]</scope>
    <source>
        <strain evidence="3">NOR51-B</strain>
    </source>
</reference>
<gene>
    <name evidence="2" type="ORF">NOR51B_2217</name>
</gene>
<organism evidence="2 3">
    <name type="scientific">Luminiphilus syltensis NOR5-1B</name>
    <dbReference type="NCBI Taxonomy" id="565045"/>
    <lineage>
        <taxon>Bacteria</taxon>
        <taxon>Pseudomonadati</taxon>
        <taxon>Pseudomonadota</taxon>
        <taxon>Gammaproteobacteria</taxon>
        <taxon>Cellvibrionales</taxon>
        <taxon>Halieaceae</taxon>
        <taxon>Luminiphilus</taxon>
    </lineage>
</organism>
<evidence type="ECO:0000256" key="1">
    <source>
        <dbReference type="SAM" id="SignalP"/>
    </source>
</evidence>
<keyword evidence="3" id="KW-1185">Reference proteome</keyword>
<dbReference type="EMBL" id="DS999411">
    <property type="protein sequence ID" value="EED36267.1"/>
    <property type="molecule type" value="Genomic_DNA"/>
</dbReference>
<protein>
    <recommendedName>
        <fullName evidence="4">Cell surface protein</fullName>
    </recommendedName>
</protein>
<evidence type="ECO:0000313" key="2">
    <source>
        <dbReference type="EMBL" id="EED36267.1"/>
    </source>
</evidence>
<evidence type="ECO:0000313" key="3">
    <source>
        <dbReference type="Proteomes" id="UP000004699"/>
    </source>
</evidence>
<proteinExistence type="predicted"/>
<feature type="chain" id="PRO_5002876310" description="Cell surface protein" evidence="1">
    <location>
        <begin position="24"/>
        <end position="576"/>
    </location>
</feature>
<feature type="signal peptide" evidence="1">
    <location>
        <begin position="1"/>
        <end position="23"/>
    </location>
</feature>
<dbReference type="eggNOG" id="ENOG502ZAH9">
    <property type="taxonomic scope" value="Bacteria"/>
</dbReference>
<evidence type="ECO:0008006" key="4">
    <source>
        <dbReference type="Google" id="ProtNLM"/>
    </source>
</evidence>